<keyword evidence="2" id="KW-1185">Reference proteome</keyword>
<comment type="caution">
    <text evidence="1">The sequence shown here is derived from an EMBL/GenBank/DDBJ whole genome shotgun (WGS) entry which is preliminary data.</text>
</comment>
<evidence type="ECO:0000313" key="2">
    <source>
        <dbReference type="Proteomes" id="UP000585474"/>
    </source>
</evidence>
<name>A0A7J0GVD5_9ERIC</name>
<evidence type="ECO:0000313" key="1">
    <source>
        <dbReference type="EMBL" id="GFZ14746.1"/>
    </source>
</evidence>
<dbReference type="AlphaFoldDB" id="A0A7J0GVD5"/>
<proteinExistence type="predicted"/>
<gene>
    <name evidence="1" type="ORF">Acr_24g0009360</name>
</gene>
<reference evidence="1 2" key="1">
    <citation type="submission" date="2019-07" db="EMBL/GenBank/DDBJ databases">
        <title>De Novo Assembly of kiwifruit Actinidia rufa.</title>
        <authorList>
            <person name="Sugita-Konishi S."/>
            <person name="Sato K."/>
            <person name="Mori E."/>
            <person name="Abe Y."/>
            <person name="Kisaki G."/>
            <person name="Hamano K."/>
            <person name="Suezawa K."/>
            <person name="Otani M."/>
            <person name="Fukuda T."/>
            <person name="Manabe T."/>
            <person name="Gomi K."/>
            <person name="Tabuchi M."/>
            <person name="Akimitsu K."/>
            <person name="Kataoka I."/>
        </authorList>
    </citation>
    <scope>NUCLEOTIDE SEQUENCE [LARGE SCALE GENOMIC DNA]</scope>
    <source>
        <strain evidence="2">cv. Fuchu</strain>
    </source>
</reference>
<accession>A0A7J0GVD5</accession>
<organism evidence="1 2">
    <name type="scientific">Actinidia rufa</name>
    <dbReference type="NCBI Taxonomy" id="165716"/>
    <lineage>
        <taxon>Eukaryota</taxon>
        <taxon>Viridiplantae</taxon>
        <taxon>Streptophyta</taxon>
        <taxon>Embryophyta</taxon>
        <taxon>Tracheophyta</taxon>
        <taxon>Spermatophyta</taxon>
        <taxon>Magnoliopsida</taxon>
        <taxon>eudicotyledons</taxon>
        <taxon>Gunneridae</taxon>
        <taxon>Pentapetalae</taxon>
        <taxon>asterids</taxon>
        <taxon>Ericales</taxon>
        <taxon>Actinidiaceae</taxon>
        <taxon>Actinidia</taxon>
    </lineage>
</organism>
<dbReference type="Proteomes" id="UP000585474">
    <property type="component" value="Unassembled WGS sequence"/>
</dbReference>
<sequence>MLVLSLDSKAADDLEFPKVAPAAEDLIEHSFNQGGSLGSRLEEEEIAPKIRALRKKKHVEAKIDHPTPDPILALPNPTTEDVANLAVEGSEEFKDKLIMQGVHIFPPIEPSDPPTVYSPLILPSFNKKEYGNQPADEEGVAAMEIGAIQGNELLGEGEITGEGEGKKVFLYPLGLELGILEFCPPGLFAAEMGSRQWEGLIATPWKIATNSLIANKKSTVSNECFVSIVLPVSDIADFYLLGSHLMDIYLMTGSPVNHNGYLLDD</sequence>
<protein>
    <submittedName>
        <fullName evidence="1">Uncharacterized protein</fullName>
    </submittedName>
</protein>
<dbReference type="EMBL" id="BJWL01000024">
    <property type="protein sequence ID" value="GFZ14746.1"/>
    <property type="molecule type" value="Genomic_DNA"/>
</dbReference>